<dbReference type="PANTHER" id="PTHR34308">
    <property type="entry name" value="COBALAMIN BIOSYNTHESIS PROTEIN CBIB"/>
    <property type="match status" value="1"/>
</dbReference>
<evidence type="ECO:0000256" key="3">
    <source>
        <dbReference type="ARBA" id="ARBA00006263"/>
    </source>
</evidence>
<feature type="transmembrane region" description="Helical" evidence="9">
    <location>
        <begin position="79"/>
        <end position="103"/>
    </location>
</feature>
<evidence type="ECO:0000256" key="7">
    <source>
        <dbReference type="ARBA" id="ARBA00022989"/>
    </source>
</evidence>
<dbReference type="Proteomes" id="UP000006320">
    <property type="component" value="Unassembled WGS sequence"/>
</dbReference>
<evidence type="ECO:0000256" key="8">
    <source>
        <dbReference type="ARBA" id="ARBA00023136"/>
    </source>
</evidence>
<comment type="similarity">
    <text evidence="3">Belongs to the CobD/CbiB family.</text>
</comment>
<dbReference type="InterPro" id="IPR004485">
    <property type="entry name" value="Cobalamin_biosynth_CobD/CbiB"/>
</dbReference>
<protein>
    <submittedName>
        <fullName evidence="10">Adenosylcobinamide-phosphate synthase</fullName>
        <ecNumber evidence="10">6.3.1.10</ecNumber>
    </submittedName>
</protein>
<evidence type="ECO:0000256" key="4">
    <source>
        <dbReference type="ARBA" id="ARBA00022475"/>
    </source>
</evidence>
<keyword evidence="5" id="KW-0169">Cobalamin biosynthesis</keyword>
<reference evidence="10 11" key="1">
    <citation type="journal article" date="2017" name="Antonie Van Leeuwenhoek">
        <title>Rhizobium rhizosphaerae sp. nov., a novel species isolated from rice rhizosphere.</title>
        <authorList>
            <person name="Zhao J.J."/>
            <person name="Zhang J."/>
            <person name="Zhang R.J."/>
            <person name="Zhang C.W."/>
            <person name="Yin H.Q."/>
            <person name="Zhang X.X."/>
        </authorList>
    </citation>
    <scope>NUCLEOTIDE SEQUENCE [LARGE SCALE GENOMIC DNA]</scope>
    <source>
        <strain evidence="10 11">S18K6</strain>
    </source>
</reference>
<evidence type="ECO:0000256" key="5">
    <source>
        <dbReference type="ARBA" id="ARBA00022573"/>
    </source>
</evidence>
<dbReference type="AlphaFoldDB" id="A0AAV3V3N8"/>
<feature type="transmembrane region" description="Helical" evidence="9">
    <location>
        <begin position="7"/>
        <end position="30"/>
    </location>
</feature>
<dbReference type="GO" id="GO:0009236">
    <property type="term" value="P:cobalamin biosynthetic process"/>
    <property type="evidence" value="ECO:0007669"/>
    <property type="project" value="UniProtKB-KW"/>
</dbReference>
<feature type="transmembrane region" description="Helical" evidence="9">
    <location>
        <begin position="199"/>
        <end position="219"/>
    </location>
</feature>
<dbReference type="RefSeq" id="WP_007990273.1">
    <property type="nucleotide sequence ID" value="NZ_BAEM01000043.1"/>
</dbReference>
<keyword evidence="10" id="KW-0436">Ligase</keyword>
<feature type="transmembrane region" description="Helical" evidence="9">
    <location>
        <begin position="300"/>
        <end position="319"/>
    </location>
</feature>
<evidence type="ECO:0000313" key="10">
    <source>
        <dbReference type="EMBL" id="GAC11456.1"/>
    </source>
</evidence>
<name>A0AAV3V3N8_9ALTE</name>
<dbReference type="GO" id="GO:0005886">
    <property type="term" value="C:plasma membrane"/>
    <property type="evidence" value="ECO:0007669"/>
    <property type="project" value="UniProtKB-SubCell"/>
</dbReference>
<dbReference type="EMBL" id="BAEM01000043">
    <property type="protein sequence ID" value="GAC11456.1"/>
    <property type="molecule type" value="Genomic_DNA"/>
</dbReference>
<comment type="pathway">
    <text evidence="2">Cofactor biosynthesis; adenosylcobalamin biosynthesis.</text>
</comment>
<dbReference type="GO" id="GO:0043757">
    <property type="term" value="F:adenosylcobinamide-phosphate synthase activity"/>
    <property type="evidence" value="ECO:0007669"/>
    <property type="project" value="UniProtKB-EC"/>
</dbReference>
<keyword evidence="8 9" id="KW-0472">Membrane</keyword>
<dbReference type="EC" id="6.3.1.10" evidence="10"/>
<dbReference type="PANTHER" id="PTHR34308:SF1">
    <property type="entry name" value="COBALAMIN BIOSYNTHESIS PROTEIN CBIB"/>
    <property type="match status" value="1"/>
</dbReference>
<evidence type="ECO:0000256" key="9">
    <source>
        <dbReference type="SAM" id="Phobius"/>
    </source>
</evidence>
<gene>
    <name evidence="10" type="ORF">GCHA_3526</name>
</gene>
<dbReference type="GO" id="GO:0048472">
    <property type="term" value="F:threonine-phosphate decarboxylase activity"/>
    <property type="evidence" value="ECO:0007669"/>
    <property type="project" value="InterPro"/>
</dbReference>
<proteinExistence type="inferred from homology"/>
<keyword evidence="7 9" id="KW-1133">Transmembrane helix</keyword>
<feature type="transmembrane region" description="Helical" evidence="9">
    <location>
        <begin position="165"/>
        <end position="187"/>
    </location>
</feature>
<accession>A0AAV3V3N8</accession>
<dbReference type="Pfam" id="PF03186">
    <property type="entry name" value="CobD_Cbib"/>
    <property type="match status" value="1"/>
</dbReference>
<evidence type="ECO:0000313" key="11">
    <source>
        <dbReference type="Proteomes" id="UP000006320"/>
    </source>
</evidence>
<keyword evidence="4" id="KW-1003">Cell membrane</keyword>
<evidence type="ECO:0000256" key="6">
    <source>
        <dbReference type="ARBA" id="ARBA00022692"/>
    </source>
</evidence>
<sequence length="321" mass="35651">MASYIDALLYSPALQPIWLLGVVMLVEMLMNWPEHYHPLSFAKLVATRMADKVHPSADRAVLQQRISGTLAPLVLISPVAIILAIFITMAEFPVFFDGLLLLISLQYQGVLARANKVNSALALGKKTLARQMLNPIVLRETDLLSEVGIVKATIESTLLRFHQQYLCTALTFLLFGPVAALCFRLVYEFSHCWNTKRDRFSYFGQPCAMLLMIVQWLPLRLTSYLYILLGSVPSALKAQGELPRSSSTHQTLLALHGGAMGIELSGPAIYEGEKKRSIKCGGKRQVGLLDIKRTLNNISIAKFAFWVVSLCVGVAIYRLSL</sequence>
<comment type="caution">
    <text evidence="10">The sequence shown here is derived from an EMBL/GenBank/DDBJ whole genome shotgun (WGS) entry which is preliminary data.</text>
</comment>
<organism evidence="10 11">
    <name type="scientific">Paraglaciecola chathamensis S18K6</name>
    <dbReference type="NCBI Taxonomy" id="1127672"/>
    <lineage>
        <taxon>Bacteria</taxon>
        <taxon>Pseudomonadati</taxon>
        <taxon>Pseudomonadota</taxon>
        <taxon>Gammaproteobacteria</taxon>
        <taxon>Alteromonadales</taxon>
        <taxon>Alteromonadaceae</taxon>
        <taxon>Paraglaciecola</taxon>
    </lineage>
</organism>
<evidence type="ECO:0000256" key="1">
    <source>
        <dbReference type="ARBA" id="ARBA00004651"/>
    </source>
</evidence>
<evidence type="ECO:0000256" key="2">
    <source>
        <dbReference type="ARBA" id="ARBA00004953"/>
    </source>
</evidence>
<keyword evidence="6 9" id="KW-0812">Transmembrane</keyword>
<comment type="subcellular location">
    <subcellularLocation>
        <location evidence="1">Cell membrane</location>
        <topology evidence="1">Multi-pass membrane protein</topology>
    </subcellularLocation>
</comment>